<protein>
    <submittedName>
        <fullName evidence="2">Uncharacterized protein</fullName>
    </submittedName>
</protein>
<evidence type="ECO:0000313" key="2">
    <source>
        <dbReference type="EMBL" id="CAD7460877.1"/>
    </source>
</evidence>
<dbReference type="EMBL" id="OE004132">
    <property type="protein sequence ID" value="CAD7460877.1"/>
    <property type="molecule type" value="Genomic_DNA"/>
</dbReference>
<sequence length="230" mass="25627">MLNTGKREKVYPHLRGGRVENHLGKTTLSTPDRDSNLDLPVIDSLVYLESSASDHTATKDSTVSYYPSGSFIFQKVLLVTMSQTWTNTNSSTLSYMGFTHHQPVERGPLDCSRHDNTLPRKPRYELNLFPFLPGNSITPMVPEGCRAAAFLHHDSEGPSTTIHLSCFQGGFQGWFERPNPSPQTKAMISCFNCSTCAMIVVAIVHAVSLASFYRLLDIVEKNCRQGNIQM</sequence>
<feature type="transmembrane region" description="Helical" evidence="1">
    <location>
        <begin position="197"/>
        <end position="216"/>
    </location>
</feature>
<keyword evidence="1" id="KW-0812">Transmembrane</keyword>
<accession>A0A7R9IMB8</accession>
<reference evidence="2" key="1">
    <citation type="submission" date="2020-11" db="EMBL/GenBank/DDBJ databases">
        <authorList>
            <person name="Tran Van P."/>
        </authorList>
    </citation>
    <scope>NUCLEOTIDE SEQUENCE</scope>
</reference>
<organism evidence="2">
    <name type="scientific">Timema tahoe</name>
    <dbReference type="NCBI Taxonomy" id="61484"/>
    <lineage>
        <taxon>Eukaryota</taxon>
        <taxon>Metazoa</taxon>
        <taxon>Ecdysozoa</taxon>
        <taxon>Arthropoda</taxon>
        <taxon>Hexapoda</taxon>
        <taxon>Insecta</taxon>
        <taxon>Pterygota</taxon>
        <taxon>Neoptera</taxon>
        <taxon>Polyneoptera</taxon>
        <taxon>Phasmatodea</taxon>
        <taxon>Timematodea</taxon>
        <taxon>Timematoidea</taxon>
        <taxon>Timematidae</taxon>
        <taxon>Timema</taxon>
    </lineage>
</organism>
<evidence type="ECO:0000256" key="1">
    <source>
        <dbReference type="SAM" id="Phobius"/>
    </source>
</evidence>
<keyword evidence="1" id="KW-0472">Membrane</keyword>
<name>A0A7R9IMB8_9NEOP</name>
<dbReference type="AlphaFoldDB" id="A0A7R9IMB8"/>
<gene>
    <name evidence="2" type="ORF">TTEB3V08_LOCUS8794</name>
</gene>
<proteinExistence type="predicted"/>
<keyword evidence="1" id="KW-1133">Transmembrane helix</keyword>